<dbReference type="InterPro" id="IPR036041">
    <property type="entry name" value="Ribosome-inact_prot_sf"/>
</dbReference>
<dbReference type="InterPro" id="IPR013424">
    <property type="entry name" value="Ice-binding_C"/>
</dbReference>
<feature type="chain" id="PRO_5046951941" evidence="1">
    <location>
        <begin position="23"/>
        <end position="210"/>
    </location>
</feature>
<keyword evidence="4" id="KW-1185">Reference proteome</keyword>
<evidence type="ECO:0000313" key="4">
    <source>
        <dbReference type="Proteomes" id="UP001597297"/>
    </source>
</evidence>
<dbReference type="SUPFAM" id="SSF56371">
    <property type="entry name" value="Ribosome inactivating proteins (RIP)"/>
    <property type="match status" value="1"/>
</dbReference>
<comment type="caution">
    <text evidence="3">The sequence shown here is derived from an EMBL/GenBank/DDBJ whole genome shotgun (WGS) entry which is preliminary data.</text>
</comment>
<name>A0ABW5E0J2_9BACT</name>
<evidence type="ECO:0000259" key="2">
    <source>
        <dbReference type="Pfam" id="PF07589"/>
    </source>
</evidence>
<feature type="signal peptide" evidence="1">
    <location>
        <begin position="1"/>
        <end position="22"/>
    </location>
</feature>
<gene>
    <name evidence="3" type="ORF">ACFSQZ_06535</name>
</gene>
<organism evidence="3 4">
    <name type="scientific">Rubritalea spongiae</name>
    <dbReference type="NCBI Taxonomy" id="430797"/>
    <lineage>
        <taxon>Bacteria</taxon>
        <taxon>Pseudomonadati</taxon>
        <taxon>Verrucomicrobiota</taxon>
        <taxon>Verrucomicrobiia</taxon>
        <taxon>Verrucomicrobiales</taxon>
        <taxon>Rubritaleaceae</taxon>
        <taxon>Rubritalea</taxon>
    </lineage>
</organism>
<feature type="domain" description="Ice-binding protein C-terminal" evidence="2">
    <location>
        <begin position="187"/>
        <end position="209"/>
    </location>
</feature>
<dbReference type="RefSeq" id="WP_377095338.1">
    <property type="nucleotide sequence ID" value="NZ_JBHSJM010000001.1"/>
</dbReference>
<accession>A0ABW5E0J2</accession>
<dbReference type="EMBL" id="JBHUJC010000019">
    <property type="protein sequence ID" value="MFD2276117.1"/>
    <property type="molecule type" value="Genomic_DNA"/>
</dbReference>
<protein>
    <submittedName>
        <fullName evidence="3">PEP-CTERM sorting domain-containing protein</fullName>
    </submittedName>
</protein>
<dbReference type="NCBIfam" id="TIGR02595">
    <property type="entry name" value="PEP_CTERM"/>
    <property type="match status" value="1"/>
</dbReference>
<reference evidence="4" key="1">
    <citation type="journal article" date="2019" name="Int. J. Syst. Evol. Microbiol.">
        <title>The Global Catalogue of Microorganisms (GCM) 10K type strain sequencing project: providing services to taxonomists for standard genome sequencing and annotation.</title>
        <authorList>
            <consortium name="The Broad Institute Genomics Platform"/>
            <consortium name="The Broad Institute Genome Sequencing Center for Infectious Disease"/>
            <person name="Wu L."/>
            <person name="Ma J."/>
        </authorList>
    </citation>
    <scope>NUCLEOTIDE SEQUENCE [LARGE SCALE GENOMIC DNA]</scope>
    <source>
        <strain evidence="4">JCM 16545</strain>
    </source>
</reference>
<dbReference type="Proteomes" id="UP001597297">
    <property type="component" value="Unassembled WGS sequence"/>
</dbReference>
<proteinExistence type="predicted"/>
<keyword evidence="1" id="KW-0732">Signal</keyword>
<sequence length="210" mass="21901">MKRIPLTYTVALFTTSVTIANASVTVTAQAITNNGLADSTGADLAEDSLIRIGSFQSFSNAEIITKSLIELEADFIEFGSGVTGTGFAEGYGAHFDISITGVDSDALGINGDSIYVWAFNGETTNTSSEHAIFEFTETFPNNSDIPPSQSVSLETGGSFNTVIGVLDAGNTSNAGIGPLYLTQAITAVPEPSSTALLGLGSVAFLLRRRR</sequence>
<dbReference type="Pfam" id="PF07589">
    <property type="entry name" value="PEP-CTERM"/>
    <property type="match status" value="1"/>
</dbReference>
<evidence type="ECO:0000256" key="1">
    <source>
        <dbReference type="SAM" id="SignalP"/>
    </source>
</evidence>
<evidence type="ECO:0000313" key="3">
    <source>
        <dbReference type="EMBL" id="MFD2276117.1"/>
    </source>
</evidence>